<dbReference type="InterPro" id="IPR013783">
    <property type="entry name" value="Ig-like_fold"/>
</dbReference>
<evidence type="ECO:0000313" key="1">
    <source>
        <dbReference type="EMBL" id="OBS59002.1"/>
    </source>
</evidence>
<comment type="caution">
    <text evidence="1">The sequence shown here is derived from an EMBL/GenBank/DDBJ whole genome shotgun (WGS) entry which is preliminary data.</text>
</comment>
<dbReference type="SUPFAM" id="SSF48726">
    <property type="entry name" value="Immunoglobulin"/>
    <property type="match status" value="1"/>
</dbReference>
<dbReference type="PANTHER" id="PTHR23267">
    <property type="entry name" value="IMMUNOGLOBULIN LIGHT CHAIN"/>
    <property type="match status" value="1"/>
</dbReference>
<sequence>MESHRGSVIVHQKQVSLFPSVAWSLEILQHITKQRTNPKLLIFVISNLTSGVTTHFSGSESVTFHSLTISSMKAEDATAYYCQ</sequence>
<proteinExistence type="predicted"/>
<organism evidence="1 2">
    <name type="scientific">Neotoma lepida</name>
    <name type="common">Desert woodrat</name>
    <dbReference type="NCBI Taxonomy" id="56216"/>
    <lineage>
        <taxon>Eukaryota</taxon>
        <taxon>Metazoa</taxon>
        <taxon>Chordata</taxon>
        <taxon>Craniata</taxon>
        <taxon>Vertebrata</taxon>
        <taxon>Euteleostomi</taxon>
        <taxon>Mammalia</taxon>
        <taxon>Eutheria</taxon>
        <taxon>Euarchontoglires</taxon>
        <taxon>Glires</taxon>
        <taxon>Rodentia</taxon>
        <taxon>Myomorpha</taxon>
        <taxon>Muroidea</taxon>
        <taxon>Cricetidae</taxon>
        <taxon>Neotominae</taxon>
        <taxon>Neotoma</taxon>
    </lineage>
</organism>
<dbReference type="InterPro" id="IPR036179">
    <property type="entry name" value="Ig-like_dom_sf"/>
</dbReference>
<accession>A0A1A6G0S5</accession>
<dbReference type="InterPro" id="IPR050150">
    <property type="entry name" value="IgV_Light_Chain"/>
</dbReference>
<evidence type="ECO:0000313" key="2">
    <source>
        <dbReference type="Proteomes" id="UP000092124"/>
    </source>
</evidence>
<keyword evidence="2" id="KW-1185">Reference proteome</keyword>
<evidence type="ECO:0008006" key="3">
    <source>
        <dbReference type="Google" id="ProtNLM"/>
    </source>
</evidence>
<protein>
    <recommendedName>
        <fullName evidence="3">Ig-like domain-containing protein</fullName>
    </recommendedName>
</protein>
<dbReference type="Proteomes" id="UP000092124">
    <property type="component" value="Unassembled WGS sequence"/>
</dbReference>
<dbReference type="EMBL" id="LZPO01109365">
    <property type="protein sequence ID" value="OBS59002.1"/>
    <property type="molecule type" value="Genomic_DNA"/>
</dbReference>
<dbReference type="AlphaFoldDB" id="A0A1A6G0S5"/>
<name>A0A1A6G0S5_NEOLE</name>
<dbReference type="STRING" id="56216.A0A1A6G0S5"/>
<reference evidence="1 2" key="1">
    <citation type="submission" date="2016-06" db="EMBL/GenBank/DDBJ databases">
        <title>The Draft Genome Sequence and Annotation of the Desert Woodrat Neotoma lepida.</title>
        <authorList>
            <person name="Campbell M."/>
            <person name="Oakeson K.F."/>
            <person name="Yandell M."/>
            <person name="Halpert J.R."/>
            <person name="Dearing D."/>
        </authorList>
    </citation>
    <scope>NUCLEOTIDE SEQUENCE [LARGE SCALE GENOMIC DNA]</scope>
    <source>
        <strain evidence="1">417</strain>
        <tissue evidence="1">Liver</tissue>
    </source>
</reference>
<gene>
    <name evidence="1" type="ORF">A6R68_09873</name>
</gene>
<dbReference type="Gene3D" id="2.60.40.10">
    <property type="entry name" value="Immunoglobulins"/>
    <property type="match status" value="1"/>
</dbReference>